<dbReference type="EMBL" id="DAAYLI010000004">
    <property type="protein sequence ID" value="HAG4694167.1"/>
    <property type="molecule type" value="Genomic_DNA"/>
</dbReference>
<dbReference type="EMBL" id="DAAYLZ010000004">
    <property type="protein sequence ID" value="HAG4778591.1"/>
    <property type="molecule type" value="Genomic_DNA"/>
</dbReference>
<evidence type="ECO:0000313" key="2">
    <source>
        <dbReference type="EMBL" id="HAG3493252.1"/>
    </source>
</evidence>
<dbReference type="EMBL" id="DAAYBR010000004">
    <property type="protein sequence ID" value="HAG3507282.1"/>
    <property type="molecule type" value="Genomic_DNA"/>
</dbReference>
<evidence type="ECO:0000313" key="8">
    <source>
        <dbReference type="EMBL" id="HAG4564064.1"/>
    </source>
</evidence>
<name>A0A762PIY1_SALER</name>
<evidence type="ECO:0000313" key="3">
    <source>
        <dbReference type="EMBL" id="HAG3507282.1"/>
    </source>
</evidence>
<dbReference type="EMBL" id="DAAYDA010000005">
    <property type="protein sequence ID" value="HAG3667993.1"/>
    <property type="molecule type" value="Genomic_DNA"/>
</dbReference>
<evidence type="ECO:0000313" key="6">
    <source>
        <dbReference type="EMBL" id="HAG4544278.1"/>
    </source>
</evidence>
<reference evidence="5" key="2">
    <citation type="submission" date="2020-02" db="EMBL/GenBank/DDBJ databases">
        <authorList>
            <consortium name="NCBI Pathogen Detection Project"/>
        </authorList>
    </citation>
    <scope>NUCLEOTIDE SEQUENCE</scope>
    <source>
        <strain evidence="3">MA.BM_SE06/75</strain>
        <strain evidence="9">MA.BM_SE07/79</strain>
        <strain evidence="4">MA.BM_SE08/106</strain>
        <strain evidence="13">MA.BM_SE08/127</strain>
        <strain evidence="5">MA.BM_SE08/128</strain>
        <strain evidence="6">MA.BM_SE08/140</strain>
        <strain evidence="11">MA.BM_SE08/168</strain>
        <strain evidence="10">MA.BM_SE08/92</strain>
        <strain evidence="8">MA.BM_SE09/12</strain>
        <strain evidence="7">MA.BM_SE09/16</strain>
        <strain evidence="12">MA.BM_SE10/13</strain>
        <strain evidence="2">MA.BM_SE10/28</strain>
        <strain evidence="1">N27373</strain>
    </source>
</reference>
<dbReference type="EMBL" id="DAAYMF010000004">
    <property type="protein sequence ID" value="HAG4807314.1"/>
    <property type="molecule type" value="Genomic_DNA"/>
</dbReference>
<dbReference type="EMBL" id="DAAYBO010000003">
    <property type="protein sequence ID" value="HAG3493252.1"/>
    <property type="molecule type" value="Genomic_DNA"/>
</dbReference>
<gene>
    <name evidence="5" type="ORF">G8012_001498</name>
    <name evidence="2" type="ORF">G8024_001471</name>
    <name evidence="3" type="ORF">G8135_001532</name>
    <name evidence="10" type="ORF">G8183_002433</name>
    <name evidence="13" type="ORF">G8454_002021</name>
    <name evidence="12" type="ORF">G8476_001955</name>
    <name evidence="7" type="ORF">G8491_001382</name>
    <name evidence="9" type="ORF">G8497_001451</name>
    <name evidence="11" type="ORF">G8504_001698</name>
    <name evidence="6" type="ORF">G8507_001047</name>
    <name evidence="8" type="ORF">G8521_002288</name>
    <name evidence="4" type="ORF">G8Z31_002100</name>
    <name evidence="1" type="ORF">GNB07_003062</name>
</gene>
<dbReference type="EMBL" id="DAAYLL010000005">
    <property type="protein sequence ID" value="HAG4709157.1"/>
    <property type="molecule type" value="Genomic_DNA"/>
</dbReference>
<dbReference type="AlphaFoldDB" id="A0A762PIY1"/>
<dbReference type="EMBL" id="DAAYMI010000005">
    <property type="protein sequence ID" value="HAG4816648.1"/>
    <property type="molecule type" value="Genomic_DNA"/>
</dbReference>
<dbReference type="EMBL" id="DAAYKC010000004">
    <property type="protein sequence ID" value="HAG4564064.1"/>
    <property type="molecule type" value="Genomic_DNA"/>
</dbReference>
<dbReference type="EMBL" id="DAAYKD010000003">
    <property type="protein sequence ID" value="HAG4549282.1"/>
    <property type="molecule type" value="Genomic_DNA"/>
</dbReference>
<evidence type="ECO:0000313" key="12">
    <source>
        <dbReference type="EMBL" id="HAG4807314.1"/>
    </source>
</evidence>
<dbReference type="EMBL" id="DAAYDD010000004">
    <property type="protein sequence ID" value="HAG3676485.1"/>
    <property type="molecule type" value="Genomic_DNA"/>
</dbReference>
<comment type="caution">
    <text evidence="5">The sequence shown here is derived from an EMBL/GenBank/DDBJ whole genome shotgun (WGS) entry which is preliminary data.</text>
</comment>
<evidence type="ECO:0000313" key="13">
    <source>
        <dbReference type="EMBL" id="HAG4816648.1"/>
    </source>
</evidence>
<evidence type="ECO:0000313" key="11">
    <source>
        <dbReference type="EMBL" id="HAG4778591.1"/>
    </source>
</evidence>
<organism evidence="5">
    <name type="scientific">Salmonella enterica</name>
    <name type="common">Salmonella choleraesuis</name>
    <dbReference type="NCBI Taxonomy" id="28901"/>
    <lineage>
        <taxon>Bacteria</taxon>
        <taxon>Pseudomonadati</taxon>
        <taxon>Pseudomonadota</taxon>
        <taxon>Gammaproteobacteria</taxon>
        <taxon>Enterobacterales</taxon>
        <taxon>Enterobacteriaceae</taxon>
        <taxon>Salmonella</taxon>
    </lineage>
</organism>
<proteinExistence type="predicted"/>
<evidence type="ECO:0000313" key="4">
    <source>
        <dbReference type="EMBL" id="HAG3667993.1"/>
    </source>
</evidence>
<sequence length="59" mass="6384">MFALNNAVGRAVFPAPAGINRQKFKWLFLAVGVPRASGDKPAQLQFDAVLSLCSPRQRG</sequence>
<evidence type="ECO:0000313" key="7">
    <source>
        <dbReference type="EMBL" id="HAG4549282.1"/>
    </source>
</evidence>
<accession>A0A762PIY1</accession>
<dbReference type="EMBL" id="DAARBQ010000013">
    <property type="protein sequence ID" value="HAE1761973.1"/>
    <property type="molecule type" value="Genomic_DNA"/>
</dbReference>
<evidence type="ECO:0000313" key="1">
    <source>
        <dbReference type="EMBL" id="HAE1761973.1"/>
    </source>
</evidence>
<evidence type="ECO:0000313" key="9">
    <source>
        <dbReference type="EMBL" id="HAG4694167.1"/>
    </source>
</evidence>
<evidence type="ECO:0000313" key="5">
    <source>
        <dbReference type="EMBL" id="HAG3676485.1"/>
    </source>
</evidence>
<protein>
    <submittedName>
        <fullName evidence="5">Uncharacterized protein</fullName>
    </submittedName>
</protein>
<reference evidence="5" key="1">
    <citation type="journal article" date="2018" name="Genome Biol.">
        <title>SKESA: strategic k-mer extension for scrupulous assemblies.</title>
        <authorList>
            <person name="Souvorov A."/>
            <person name="Agarwala R."/>
            <person name="Lipman D.J."/>
        </authorList>
    </citation>
    <scope>NUCLEOTIDE SEQUENCE</scope>
    <source>
        <strain evidence="3">MA.BM_SE06/75</strain>
        <strain evidence="9">MA.BM_SE07/79</strain>
        <strain evidence="4">MA.BM_SE08/106</strain>
        <strain evidence="13">MA.BM_SE08/127</strain>
        <strain evidence="5">MA.BM_SE08/128</strain>
        <strain evidence="6">MA.BM_SE08/140</strain>
        <strain evidence="11">MA.BM_SE08/168</strain>
        <strain evidence="10">MA.BM_SE08/92</strain>
        <strain evidence="8">MA.BM_SE09/12</strain>
        <strain evidence="7">MA.BM_SE09/16</strain>
        <strain evidence="12">MA.BM_SE10/13</strain>
        <strain evidence="2">MA.BM_SE10/28</strain>
        <strain evidence="1">N27373</strain>
    </source>
</reference>
<dbReference type="AntiFam" id="ANF00057">
    <property type="entry name" value="Translation of E. coli type CRISPR repeat"/>
</dbReference>
<evidence type="ECO:0000313" key="10">
    <source>
        <dbReference type="EMBL" id="HAG4709157.1"/>
    </source>
</evidence>
<dbReference type="EMBL" id="DAAYKK010000003">
    <property type="protein sequence ID" value="HAG4544278.1"/>
    <property type="molecule type" value="Genomic_DNA"/>
</dbReference>